<dbReference type="PROSITE" id="PS50109">
    <property type="entry name" value="HIS_KIN"/>
    <property type="match status" value="1"/>
</dbReference>
<evidence type="ECO:0000256" key="3">
    <source>
        <dbReference type="ARBA" id="ARBA00012438"/>
    </source>
</evidence>
<evidence type="ECO:0000256" key="10">
    <source>
        <dbReference type="ARBA" id="ARBA00022840"/>
    </source>
</evidence>
<organism evidence="15 16">
    <name type="scientific">Sinomonas terricola</name>
    <dbReference type="NCBI Taxonomy" id="3110330"/>
    <lineage>
        <taxon>Bacteria</taxon>
        <taxon>Bacillati</taxon>
        <taxon>Actinomycetota</taxon>
        <taxon>Actinomycetes</taxon>
        <taxon>Micrococcales</taxon>
        <taxon>Micrococcaceae</taxon>
        <taxon>Sinomonas</taxon>
    </lineage>
</organism>
<dbReference type="Proteomes" id="UP001304769">
    <property type="component" value="Unassembled WGS sequence"/>
</dbReference>
<dbReference type="Pfam" id="PF00989">
    <property type="entry name" value="PAS"/>
    <property type="match status" value="1"/>
</dbReference>
<keyword evidence="4" id="KW-1003">Cell membrane</keyword>
<evidence type="ECO:0000256" key="8">
    <source>
        <dbReference type="ARBA" id="ARBA00022741"/>
    </source>
</evidence>
<dbReference type="PANTHER" id="PTHR43547">
    <property type="entry name" value="TWO-COMPONENT HISTIDINE KINASE"/>
    <property type="match status" value="1"/>
</dbReference>
<dbReference type="SUPFAM" id="SSF55874">
    <property type="entry name" value="ATPase domain of HSP90 chaperone/DNA topoisomerase II/histidine kinase"/>
    <property type="match status" value="1"/>
</dbReference>
<dbReference type="Gene3D" id="3.30.565.10">
    <property type="entry name" value="Histidine kinase-like ATPase, C-terminal domain"/>
    <property type="match status" value="1"/>
</dbReference>
<evidence type="ECO:0000256" key="2">
    <source>
        <dbReference type="ARBA" id="ARBA00004651"/>
    </source>
</evidence>
<dbReference type="Pfam" id="PF17203">
    <property type="entry name" value="sCache_3_2"/>
    <property type="match status" value="1"/>
</dbReference>
<dbReference type="InterPro" id="IPR013767">
    <property type="entry name" value="PAS_fold"/>
</dbReference>
<keyword evidence="8" id="KW-0547">Nucleotide-binding</keyword>
<dbReference type="EMBL" id="JAYGGQ010000001">
    <property type="protein sequence ID" value="MEA5453988.1"/>
    <property type="molecule type" value="Genomic_DNA"/>
</dbReference>
<evidence type="ECO:0000313" key="16">
    <source>
        <dbReference type="Proteomes" id="UP001304769"/>
    </source>
</evidence>
<dbReference type="PANTHER" id="PTHR43547:SF10">
    <property type="entry name" value="SENSOR HISTIDINE KINASE DCUS"/>
    <property type="match status" value="1"/>
</dbReference>
<dbReference type="SUPFAM" id="SSF55890">
    <property type="entry name" value="Sporulation response regulatory protein Spo0B"/>
    <property type="match status" value="1"/>
</dbReference>
<dbReference type="InterPro" id="IPR036890">
    <property type="entry name" value="HATPase_C_sf"/>
</dbReference>
<evidence type="ECO:0000256" key="6">
    <source>
        <dbReference type="ARBA" id="ARBA00022679"/>
    </source>
</evidence>
<keyword evidence="11" id="KW-1133">Transmembrane helix</keyword>
<dbReference type="Pfam" id="PF14689">
    <property type="entry name" value="SPOB_a"/>
    <property type="match status" value="1"/>
</dbReference>
<keyword evidence="12" id="KW-0902">Two-component regulatory system</keyword>
<dbReference type="GO" id="GO:0004673">
    <property type="term" value="F:protein histidine kinase activity"/>
    <property type="evidence" value="ECO:0007669"/>
    <property type="project" value="UniProtKB-EC"/>
</dbReference>
<keyword evidence="16" id="KW-1185">Reference proteome</keyword>
<comment type="catalytic activity">
    <reaction evidence="1">
        <text>ATP + protein L-histidine = ADP + protein N-phospho-L-histidine.</text>
        <dbReference type="EC" id="2.7.13.3"/>
    </reaction>
</comment>
<comment type="subcellular location">
    <subcellularLocation>
        <location evidence="2">Cell membrane</location>
        <topology evidence="2">Multi-pass membrane protein</topology>
    </subcellularLocation>
</comment>
<dbReference type="SUPFAM" id="SSF103190">
    <property type="entry name" value="Sensory domain-like"/>
    <property type="match status" value="1"/>
</dbReference>
<dbReference type="InterPro" id="IPR039506">
    <property type="entry name" value="SPOB_a"/>
</dbReference>
<evidence type="ECO:0000259" key="14">
    <source>
        <dbReference type="PROSITE" id="PS50109"/>
    </source>
</evidence>
<keyword evidence="10" id="KW-0067">ATP-binding</keyword>
<gene>
    <name evidence="15" type="ORF">SPF06_04555</name>
</gene>
<evidence type="ECO:0000256" key="11">
    <source>
        <dbReference type="ARBA" id="ARBA00022989"/>
    </source>
</evidence>
<dbReference type="InterPro" id="IPR016120">
    <property type="entry name" value="Sig_transdc_His_kin_SpoOB"/>
</dbReference>
<reference evidence="15 16" key="1">
    <citation type="submission" date="2023-12" db="EMBL/GenBank/DDBJ databases">
        <title>Sinomonas terricola sp. nov, isolated from litchi orchard soil in Guangdong, PR China.</title>
        <authorList>
            <person name="Jiaxin W."/>
            <person name="Yang Z."/>
            <person name="Honghui Z."/>
        </authorList>
    </citation>
    <scope>NUCLEOTIDE SEQUENCE [LARGE SCALE GENOMIC DNA]</scope>
    <source>
        <strain evidence="15 16">JGH33</strain>
    </source>
</reference>
<dbReference type="SMART" id="SM00387">
    <property type="entry name" value="HATPase_c"/>
    <property type="match status" value="1"/>
</dbReference>
<feature type="domain" description="Histidine kinase" evidence="14">
    <location>
        <begin position="336"/>
        <end position="532"/>
    </location>
</feature>
<evidence type="ECO:0000256" key="5">
    <source>
        <dbReference type="ARBA" id="ARBA00022553"/>
    </source>
</evidence>
<dbReference type="Pfam" id="PF02518">
    <property type="entry name" value="HATPase_c"/>
    <property type="match status" value="1"/>
</dbReference>
<dbReference type="EC" id="2.7.13.3" evidence="3"/>
<keyword evidence="5" id="KW-0597">Phosphoprotein</keyword>
<keyword evidence="13" id="KW-0472">Membrane</keyword>
<comment type="caution">
    <text evidence="15">The sequence shown here is derived from an EMBL/GenBank/DDBJ whole genome shotgun (WGS) entry which is preliminary data.</text>
</comment>
<dbReference type="InterPro" id="IPR035965">
    <property type="entry name" value="PAS-like_dom_sf"/>
</dbReference>
<dbReference type="InterPro" id="IPR033463">
    <property type="entry name" value="sCache_3"/>
</dbReference>
<evidence type="ECO:0000256" key="13">
    <source>
        <dbReference type="ARBA" id="ARBA00023136"/>
    </source>
</evidence>
<sequence>MKLARSWWRARPLASQILAWTLCILLLTVALGGFVTSRILRQTLDDQYRLRALGIATTVAEIPEIASGLETGDPSKRIQAIAEEVRNQAHPDYVVVADRNGIRFSHPNPALIGRQLEEPVAALDGQTHVGMDPGSLGLSANAKAPIRDAEGNVIGQVSVGILEAAVDTAIGEEAGLIVGYSALVLLIGTASSVLLARAIKRATFGLEPAEISSLLQDREALLHGIREAMIGLDDDDRITVINSEARRLLGVEGNALGQPIEEVLPAGRLRDILTGKAAGADQTVLTEDALLVANRMPVSVGGRSVGAVVTLRDRTEVEALVRDLRSTEGLIQALRAQEHEYANRLHVVSGLLDLGDVDQARTFISGVSDTSRSLGEGLRARVEPPELAALILAKITIAGEQDVQLSITDDSRLRQPFLGAQDLLTIVGNLLDNAIDAVVPQPQPRTVTLQLDDSSGIFISVTDTGPGVPAEAIDDVVRDGYTTKDGKVGSPTGLRRGIGLALVARIVHRSGGTMDVFAGPGGRFEVWIPVPAAVNEEGAQG</sequence>
<evidence type="ECO:0000256" key="4">
    <source>
        <dbReference type="ARBA" id="ARBA00022475"/>
    </source>
</evidence>
<dbReference type="SMART" id="SM00091">
    <property type="entry name" value="PAS"/>
    <property type="match status" value="1"/>
</dbReference>
<keyword evidence="9 15" id="KW-0418">Kinase</keyword>
<dbReference type="Gene3D" id="1.10.287.130">
    <property type="match status" value="1"/>
</dbReference>
<dbReference type="Gene3D" id="3.30.450.20">
    <property type="entry name" value="PAS domain"/>
    <property type="match status" value="2"/>
</dbReference>
<keyword evidence="6 15" id="KW-0808">Transferase</keyword>
<accession>A0ABU5T2U9</accession>
<keyword evidence="7" id="KW-0812">Transmembrane</keyword>
<dbReference type="InterPro" id="IPR005467">
    <property type="entry name" value="His_kinase_dom"/>
</dbReference>
<name>A0ABU5T2U9_9MICC</name>
<dbReference type="RefSeq" id="WP_323277734.1">
    <property type="nucleotide sequence ID" value="NZ_JAYGGQ010000001.1"/>
</dbReference>
<dbReference type="PRINTS" id="PR00344">
    <property type="entry name" value="BCTRLSENSOR"/>
</dbReference>
<evidence type="ECO:0000256" key="12">
    <source>
        <dbReference type="ARBA" id="ARBA00023012"/>
    </source>
</evidence>
<dbReference type="InterPro" id="IPR004358">
    <property type="entry name" value="Sig_transdc_His_kin-like_C"/>
</dbReference>
<evidence type="ECO:0000256" key="1">
    <source>
        <dbReference type="ARBA" id="ARBA00000085"/>
    </source>
</evidence>
<dbReference type="InterPro" id="IPR003594">
    <property type="entry name" value="HATPase_dom"/>
</dbReference>
<evidence type="ECO:0000256" key="7">
    <source>
        <dbReference type="ARBA" id="ARBA00022692"/>
    </source>
</evidence>
<proteinExistence type="predicted"/>
<dbReference type="InterPro" id="IPR000014">
    <property type="entry name" value="PAS"/>
</dbReference>
<evidence type="ECO:0000313" key="15">
    <source>
        <dbReference type="EMBL" id="MEA5453988.1"/>
    </source>
</evidence>
<protein>
    <recommendedName>
        <fullName evidence="3">histidine kinase</fullName>
        <ecNumber evidence="3">2.7.13.3</ecNumber>
    </recommendedName>
</protein>
<dbReference type="InterPro" id="IPR029151">
    <property type="entry name" value="Sensor-like_sf"/>
</dbReference>
<evidence type="ECO:0000256" key="9">
    <source>
        <dbReference type="ARBA" id="ARBA00022777"/>
    </source>
</evidence>
<dbReference type="SUPFAM" id="SSF55785">
    <property type="entry name" value="PYP-like sensor domain (PAS domain)"/>
    <property type="match status" value="1"/>
</dbReference>